<accession>A0A4Y8KZV4</accession>
<organism evidence="1 2">
    <name type="scientific">Dysgonomonas capnocytophagoides</name>
    <dbReference type="NCBI Taxonomy" id="45254"/>
    <lineage>
        <taxon>Bacteria</taxon>
        <taxon>Pseudomonadati</taxon>
        <taxon>Bacteroidota</taxon>
        <taxon>Bacteroidia</taxon>
        <taxon>Bacteroidales</taxon>
        <taxon>Dysgonomonadaceae</taxon>
        <taxon>Dysgonomonas</taxon>
    </lineage>
</organism>
<gene>
    <name evidence="1" type="ORF">E2605_11820</name>
</gene>
<protein>
    <submittedName>
        <fullName evidence="1">Uncharacterized protein</fullName>
    </submittedName>
</protein>
<reference evidence="1 2" key="1">
    <citation type="submission" date="2019-03" db="EMBL/GenBank/DDBJ databases">
        <title>San Antonio Military Medical Center submission to MRSN (WRAIR), pending publication.</title>
        <authorList>
            <person name="Blyth D.M."/>
            <person name="Mccarthy S.L."/>
            <person name="Schall S.E."/>
            <person name="Stam J.A."/>
            <person name="Ong A.C."/>
            <person name="Mcgann P.T."/>
        </authorList>
    </citation>
    <scope>NUCLEOTIDE SEQUENCE [LARGE SCALE GENOMIC DNA]</scope>
    <source>
        <strain evidence="1 2">MRSN571793</strain>
    </source>
</reference>
<sequence length="84" mass="9484">MKAIIYKTKEAQVRGEYEPTSIDRSKGKADMLLEACSGDSYTINTKGIDISGRGVKCQYSNGCYEITENKLKKLQTEYNIMTNF</sequence>
<comment type="caution">
    <text evidence="1">The sequence shown here is derived from an EMBL/GenBank/DDBJ whole genome shotgun (WGS) entry which is preliminary data.</text>
</comment>
<dbReference type="Proteomes" id="UP000297861">
    <property type="component" value="Unassembled WGS sequence"/>
</dbReference>
<evidence type="ECO:0000313" key="1">
    <source>
        <dbReference type="EMBL" id="TFD95527.1"/>
    </source>
</evidence>
<dbReference type="AlphaFoldDB" id="A0A4Y8KZV4"/>
<evidence type="ECO:0000313" key="2">
    <source>
        <dbReference type="Proteomes" id="UP000297861"/>
    </source>
</evidence>
<dbReference type="RefSeq" id="WP_134436578.1">
    <property type="nucleotide sequence ID" value="NZ_SOML01000007.1"/>
</dbReference>
<name>A0A4Y8KZV4_9BACT</name>
<proteinExistence type="predicted"/>
<dbReference type="EMBL" id="SOML01000007">
    <property type="protein sequence ID" value="TFD95527.1"/>
    <property type="molecule type" value="Genomic_DNA"/>
</dbReference>
<keyword evidence="2" id="KW-1185">Reference proteome</keyword>